<dbReference type="InterPro" id="IPR036179">
    <property type="entry name" value="Ig-like_dom_sf"/>
</dbReference>
<keyword evidence="3" id="KW-1185">Reference proteome</keyword>
<dbReference type="PROSITE" id="PS50835">
    <property type="entry name" value="IG_LIKE"/>
    <property type="match status" value="1"/>
</dbReference>
<reference evidence="2 3" key="1">
    <citation type="submission" date="2024-05" db="EMBL/GenBank/DDBJ databases">
        <authorList>
            <person name="Wallberg A."/>
        </authorList>
    </citation>
    <scope>NUCLEOTIDE SEQUENCE [LARGE SCALE GENOMIC DNA]</scope>
</reference>
<feature type="non-terminal residue" evidence="2">
    <location>
        <position position="169"/>
    </location>
</feature>
<accession>A0AAV2R7D3</accession>
<evidence type="ECO:0000313" key="3">
    <source>
        <dbReference type="Proteomes" id="UP001497623"/>
    </source>
</evidence>
<evidence type="ECO:0000259" key="1">
    <source>
        <dbReference type="PROSITE" id="PS50835"/>
    </source>
</evidence>
<gene>
    <name evidence="2" type="ORF">MNOR_LOCUS20113</name>
</gene>
<name>A0AAV2R7D3_MEGNR</name>
<sequence>NMTASKTLTVEKSLLTFNPTKNEYYIGQEANLDCGIIGLYETCQWEHRDDIYQVTDVMNGSYSYMNAQSNSSTNQCRVTISHLRTNHTGVWTCRVLAFGYNMTASKTLTVDITGTRTLRVDSANYTLCLSTLLAAIDHVQSCTLLAGARNGIYIRLNHIKNMRERLDHW</sequence>
<dbReference type="AlphaFoldDB" id="A0AAV2R7D3"/>
<dbReference type="InterPro" id="IPR013783">
    <property type="entry name" value="Ig-like_fold"/>
</dbReference>
<organism evidence="2 3">
    <name type="scientific">Meganyctiphanes norvegica</name>
    <name type="common">Northern krill</name>
    <name type="synonym">Thysanopoda norvegica</name>
    <dbReference type="NCBI Taxonomy" id="48144"/>
    <lineage>
        <taxon>Eukaryota</taxon>
        <taxon>Metazoa</taxon>
        <taxon>Ecdysozoa</taxon>
        <taxon>Arthropoda</taxon>
        <taxon>Crustacea</taxon>
        <taxon>Multicrustacea</taxon>
        <taxon>Malacostraca</taxon>
        <taxon>Eumalacostraca</taxon>
        <taxon>Eucarida</taxon>
        <taxon>Euphausiacea</taxon>
        <taxon>Euphausiidae</taxon>
        <taxon>Meganyctiphanes</taxon>
    </lineage>
</organism>
<comment type="caution">
    <text evidence="2">The sequence shown here is derived from an EMBL/GenBank/DDBJ whole genome shotgun (WGS) entry which is preliminary data.</text>
</comment>
<dbReference type="SUPFAM" id="SSF48726">
    <property type="entry name" value="Immunoglobulin"/>
    <property type="match status" value="1"/>
</dbReference>
<proteinExistence type="predicted"/>
<dbReference type="InterPro" id="IPR007110">
    <property type="entry name" value="Ig-like_dom"/>
</dbReference>
<evidence type="ECO:0000313" key="2">
    <source>
        <dbReference type="EMBL" id="CAL4113391.1"/>
    </source>
</evidence>
<dbReference type="Gene3D" id="2.60.40.10">
    <property type="entry name" value="Immunoglobulins"/>
    <property type="match status" value="1"/>
</dbReference>
<feature type="non-terminal residue" evidence="2">
    <location>
        <position position="1"/>
    </location>
</feature>
<protein>
    <recommendedName>
        <fullName evidence="1">Ig-like domain-containing protein</fullName>
    </recommendedName>
</protein>
<dbReference type="EMBL" id="CAXKWB010015336">
    <property type="protein sequence ID" value="CAL4113391.1"/>
    <property type="molecule type" value="Genomic_DNA"/>
</dbReference>
<dbReference type="Proteomes" id="UP001497623">
    <property type="component" value="Unassembled WGS sequence"/>
</dbReference>
<feature type="domain" description="Ig-like" evidence="1">
    <location>
        <begin position="27"/>
        <end position="109"/>
    </location>
</feature>